<dbReference type="Proteomes" id="UP001358417">
    <property type="component" value="Unassembled WGS sequence"/>
</dbReference>
<organism evidence="4 5">
    <name type="scientific">Exophiala bonariae</name>
    <dbReference type="NCBI Taxonomy" id="1690606"/>
    <lineage>
        <taxon>Eukaryota</taxon>
        <taxon>Fungi</taxon>
        <taxon>Dikarya</taxon>
        <taxon>Ascomycota</taxon>
        <taxon>Pezizomycotina</taxon>
        <taxon>Eurotiomycetes</taxon>
        <taxon>Chaetothyriomycetidae</taxon>
        <taxon>Chaetothyriales</taxon>
        <taxon>Herpotrichiellaceae</taxon>
        <taxon>Exophiala</taxon>
    </lineage>
</organism>
<dbReference type="InterPro" id="IPR045967">
    <property type="entry name" value="HAM1-like_N"/>
</dbReference>
<dbReference type="AlphaFoldDB" id="A0AAV9NJU9"/>
<feature type="region of interest" description="Disordered" evidence="1">
    <location>
        <begin position="915"/>
        <end position="936"/>
    </location>
</feature>
<proteinExistence type="predicted"/>
<feature type="compositionally biased region" description="Gly residues" evidence="1">
    <location>
        <begin position="818"/>
        <end position="829"/>
    </location>
</feature>
<feature type="region of interest" description="Disordered" evidence="1">
    <location>
        <begin position="794"/>
        <end position="829"/>
    </location>
</feature>
<dbReference type="Pfam" id="PF14613">
    <property type="entry name" value="HAM1_C"/>
    <property type="match status" value="1"/>
</dbReference>
<protein>
    <submittedName>
        <fullName evidence="4">Uncharacterized protein</fullName>
    </submittedName>
</protein>
<dbReference type="Pfam" id="PF19343">
    <property type="entry name" value="HAM1_N"/>
    <property type="match status" value="1"/>
</dbReference>
<dbReference type="Gene3D" id="3.15.10.10">
    <property type="entry name" value="Bactericidal permeability-increasing protein, domain 1"/>
    <property type="match status" value="1"/>
</dbReference>
<evidence type="ECO:0000313" key="5">
    <source>
        <dbReference type="Proteomes" id="UP001358417"/>
    </source>
</evidence>
<evidence type="ECO:0000256" key="1">
    <source>
        <dbReference type="SAM" id="MobiDB-lite"/>
    </source>
</evidence>
<accession>A0AAV9NJU9</accession>
<dbReference type="RefSeq" id="XP_064709575.1">
    <property type="nucleotide sequence ID" value="XM_064853176.1"/>
</dbReference>
<evidence type="ECO:0000259" key="3">
    <source>
        <dbReference type="Pfam" id="PF19343"/>
    </source>
</evidence>
<dbReference type="InterPro" id="IPR027842">
    <property type="entry name" value="HAM1-like_C"/>
</dbReference>
<feature type="region of interest" description="Disordered" evidence="1">
    <location>
        <begin position="204"/>
        <end position="246"/>
    </location>
</feature>
<evidence type="ECO:0000259" key="2">
    <source>
        <dbReference type="Pfam" id="PF14613"/>
    </source>
</evidence>
<reference evidence="4 5" key="1">
    <citation type="submission" date="2023-08" db="EMBL/GenBank/DDBJ databases">
        <title>Black Yeasts Isolated from many extreme environments.</title>
        <authorList>
            <person name="Coleine C."/>
            <person name="Stajich J.E."/>
            <person name="Selbmann L."/>
        </authorList>
    </citation>
    <scope>NUCLEOTIDE SEQUENCE [LARGE SCALE GENOMIC DNA]</scope>
    <source>
        <strain evidence="4 5">CCFEE 5792</strain>
    </source>
</reference>
<sequence>MSVNVLTNTAIKEKDINQKLQLYGIYQAFANGKVPSNQQIDIALNSFLESKALASPSKKLSSEGQSLVADAKEVVKQAKFLLLSKNEGELLQDFIWDTQHIDGSTAKLPGAPTDKATAQQHGNEALDGLKTLGRLILSNGQFRKLLSDASILARDMAGDAASKAANKVNPSEDQLQQIDHPAEDNTWHDVPDLSRDNLKTQARSAFDKNSPVSREQAQNIAQDSAQQGRDAAQSHPSQDPRDAGRAGLGQAVDNLKAQAQANIPDEQQENAKKAKSVAIQNTKNYIGQKMPQERREQTIWRLKKMVVEIQGHSDYQQAIDTLLSLAETYGGHATDVTAQSKGAVKGAHTDNELKSAEANLKTLIERFANSTSTDDFFDALNQIYRDADRDPELKNWFKSLDNFIRRTLKEQGFILQDSSNDEWNRLYDQGRFLLRDRYRDHTDRILDEVKFLGEQFDQDPQNKAFADAVTKLFLDLGNDENGKATFKPHLIKDLTEVIIPAIFENTRYVPIPRIEVSDPMIDAVVENLVIESDNLFPNSVEFGSDNYWRFGRKSIRGKRDNKVMISASGCQMDLKDVAYYIKRKQGFPSITDKGVMDIFLGGEGFSFKIAARNAQKSDRTHFIVVDKVDVTIKNLSIKVKQSNHKLLFSIAKPLLLKAMRPAIQKVLEKQIKDSFEKVDTFAWGVYQDVQRGVEAAKKDPENAPNIYQSYVNSFQKQFTEKKKKAEAVASKTSVNVAITQQDSMFKNISLPGGISSKATEYKQLAAKGDRWESPVFSIGSAKPSSNIPKLAQVQRKSHNTTTAAIRGGNHPNAHSGTSQGGLGGVPQGGLGGSGYGTGAGYDTGAGSTGAGYGAPLPQTGTGGYGTSSAIPGQGAGAGQGLGSGVTGTQLGGQIPGSGAGFSNQVDQAFGTNQGVVGSGLGGNTNTQTYHDNVTRQ</sequence>
<keyword evidence="5" id="KW-1185">Reference proteome</keyword>
<dbReference type="PANTHER" id="PTHR31138">
    <property type="entry name" value="CHROMOSOME 19, WHOLE GENOME SHOTGUN SEQUENCE"/>
    <property type="match status" value="1"/>
</dbReference>
<name>A0AAV9NJU9_9EURO</name>
<dbReference type="GeneID" id="89977795"/>
<feature type="domain" description="HAM1-like C-terminal" evidence="2">
    <location>
        <begin position="630"/>
        <end position="788"/>
    </location>
</feature>
<dbReference type="EMBL" id="JAVRRD010000004">
    <property type="protein sequence ID" value="KAK5059754.1"/>
    <property type="molecule type" value="Genomic_DNA"/>
</dbReference>
<feature type="region of interest" description="Disordered" evidence="1">
    <location>
        <begin position="863"/>
        <end position="899"/>
    </location>
</feature>
<feature type="domain" description="HAM1-like N-terminal" evidence="3">
    <location>
        <begin position="2"/>
        <end position="618"/>
    </location>
</feature>
<feature type="compositionally biased region" description="Gly residues" evidence="1">
    <location>
        <begin position="873"/>
        <end position="899"/>
    </location>
</feature>
<comment type="caution">
    <text evidence="4">The sequence shown here is derived from an EMBL/GenBank/DDBJ whole genome shotgun (WGS) entry which is preliminary data.</text>
</comment>
<feature type="compositionally biased region" description="Polar residues" evidence="1">
    <location>
        <begin position="923"/>
        <end position="936"/>
    </location>
</feature>
<evidence type="ECO:0000313" key="4">
    <source>
        <dbReference type="EMBL" id="KAK5059754.1"/>
    </source>
</evidence>
<gene>
    <name evidence="4" type="ORF">LTR84_009637</name>
</gene>
<feature type="compositionally biased region" description="Polar residues" evidence="1">
    <location>
        <begin position="210"/>
        <end position="227"/>
    </location>
</feature>
<dbReference type="PANTHER" id="PTHR31138:SF1">
    <property type="entry name" value="PDZ DOMAIN-CONTAINING PROTEIN"/>
    <property type="match status" value="1"/>
</dbReference>